<proteinExistence type="predicted"/>
<gene>
    <name evidence="2" type="ORF">SNE40_012341</name>
</gene>
<reference evidence="2 3" key="1">
    <citation type="submission" date="2024-01" db="EMBL/GenBank/DDBJ databases">
        <title>The genome of the rayed Mediterranean limpet Patella caerulea (Linnaeus, 1758).</title>
        <authorList>
            <person name="Anh-Thu Weber A."/>
            <person name="Halstead-Nussloch G."/>
        </authorList>
    </citation>
    <scope>NUCLEOTIDE SEQUENCE [LARGE SCALE GENOMIC DNA]</scope>
    <source>
        <strain evidence="2">AATW-2023a</strain>
        <tissue evidence="2">Whole specimen</tissue>
    </source>
</reference>
<dbReference type="EMBL" id="JAZGQO010000008">
    <property type="protein sequence ID" value="KAK6180136.1"/>
    <property type="molecule type" value="Genomic_DNA"/>
</dbReference>
<sequence>MMYKLCIIVAVVVAVSAKSPRYIPDFGFRCPREMLSDLNDVSEVPKFCYDVIGDNGACLLDDMILTRDQCISFFGQAYYDDLVETQAAVDRKFDNN</sequence>
<keyword evidence="1" id="KW-0732">Signal</keyword>
<evidence type="ECO:0000313" key="2">
    <source>
        <dbReference type="EMBL" id="KAK6180136.1"/>
    </source>
</evidence>
<dbReference type="AlphaFoldDB" id="A0AAN8JLN7"/>
<feature type="signal peptide" evidence="1">
    <location>
        <begin position="1"/>
        <end position="17"/>
    </location>
</feature>
<evidence type="ECO:0000313" key="3">
    <source>
        <dbReference type="Proteomes" id="UP001347796"/>
    </source>
</evidence>
<dbReference type="Proteomes" id="UP001347796">
    <property type="component" value="Unassembled WGS sequence"/>
</dbReference>
<organism evidence="2 3">
    <name type="scientific">Patella caerulea</name>
    <name type="common">Rayed Mediterranean limpet</name>
    <dbReference type="NCBI Taxonomy" id="87958"/>
    <lineage>
        <taxon>Eukaryota</taxon>
        <taxon>Metazoa</taxon>
        <taxon>Spiralia</taxon>
        <taxon>Lophotrochozoa</taxon>
        <taxon>Mollusca</taxon>
        <taxon>Gastropoda</taxon>
        <taxon>Patellogastropoda</taxon>
        <taxon>Patelloidea</taxon>
        <taxon>Patellidae</taxon>
        <taxon>Patella</taxon>
    </lineage>
</organism>
<keyword evidence="3" id="KW-1185">Reference proteome</keyword>
<protein>
    <submittedName>
        <fullName evidence="2">Uncharacterized protein</fullName>
    </submittedName>
</protein>
<accession>A0AAN8JLN7</accession>
<evidence type="ECO:0000256" key="1">
    <source>
        <dbReference type="SAM" id="SignalP"/>
    </source>
</evidence>
<feature type="chain" id="PRO_5043003407" evidence="1">
    <location>
        <begin position="18"/>
        <end position="96"/>
    </location>
</feature>
<comment type="caution">
    <text evidence="2">The sequence shown here is derived from an EMBL/GenBank/DDBJ whole genome shotgun (WGS) entry which is preliminary data.</text>
</comment>
<name>A0AAN8JLN7_PATCE</name>